<evidence type="ECO:0000259" key="1">
    <source>
        <dbReference type="PROSITE" id="PS50994"/>
    </source>
</evidence>
<dbReference type="GO" id="GO:0003676">
    <property type="term" value="F:nucleic acid binding"/>
    <property type="evidence" value="ECO:0007669"/>
    <property type="project" value="InterPro"/>
</dbReference>
<dbReference type="PROSITE" id="PS50994">
    <property type="entry name" value="INTEGRASE"/>
    <property type="match status" value="1"/>
</dbReference>
<protein>
    <submittedName>
        <fullName evidence="2">IS3 family transposase</fullName>
    </submittedName>
</protein>
<dbReference type="InterPro" id="IPR050900">
    <property type="entry name" value="Transposase_IS3/IS150/IS904"/>
</dbReference>
<dbReference type="PROSITE" id="PS51257">
    <property type="entry name" value="PROKAR_LIPOPROTEIN"/>
    <property type="match status" value="1"/>
</dbReference>
<dbReference type="InterPro" id="IPR001584">
    <property type="entry name" value="Integrase_cat-core"/>
</dbReference>
<dbReference type="Gene3D" id="3.30.420.10">
    <property type="entry name" value="Ribonuclease H-like superfamily/Ribonuclease H"/>
    <property type="match status" value="1"/>
</dbReference>
<accession>A0A4Q9FRX2</accession>
<dbReference type="Proteomes" id="UP000292372">
    <property type="component" value="Unassembled WGS sequence"/>
</dbReference>
<dbReference type="PANTHER" id="PTHR46889:SF5">
    <property type="entry name" value="INTEGRASE PROTEIN"/>
    <property type="match status" value="1"/>
</dbReference>
<dbReference type="NCBIfam" id="NF033516">
    <property type="entry name" value="transpos_IS3"/>
    <property type="match status" value="1"/>
</dbReference>
<dbReference type="GO" id="GO:0015074">
    <property type="term" value="P:DNA integration"/>
    <property type="evidence" value="ECO:0007669"/>
    <property type="project" value="InterPro"/>
</dbReference>
<dbReference type="AlphaFoldDB" id="A0A4Q9FRX2"/>
<evidence type="ECO:0000313" key="2">
    <source>
        <dbReference type="EMBL" id="TBN18546.1"/>
    </source>
</evidence>
<dbReference type="PANTHER" id="PTHR46889">
    <property type="entry name" value="TRANSPOSASE INSF FOR INSERTION SEQUENCE IS3B-RELATED"/>
    <property type="match status" value="1"/>
</dbReference>
<dbReference type="InterPro" id="IPR036397">
    <property type="entry name" value="RNaseH_sf"/>
</dbReference>
<dbReference type="EMBL" id="SIRS01000001">
    <property type="protein sequence ID" value="TBN18546.1"/>
    <property type="molecule type" value="Genomic_DNA"/>
</dbReference>
<gene>
    <name evidence="2" type="ORF">EYD46_00315</name>
</gene>
<organism evidence="2 3">
    <name type="scientific">Hyunsoonleella pacifica</name>
    <dbReference type="NCBI Taxonomy" id="1080224"/>
    <lineage>
        <taxon>Bacteria</taxon>
        <taxon>Pseudomonadati</taxon>
        <taxon>Bacteroidota</taxon>
        <taxon>Flavobacteriia</taxon>
        <taxon>Flavobacteriales</taxon>
        <taxon>Flavobacteriaceae</taxon>
    </lineage>
</organism>
<keyword evidence="3" id="KW-1185">Reference proteome</keyword>
<comment type="caution">
    <text evidence="2">The sequence shown here is derived from an EMBL/GenBank/DDBJ whole genome shotgun (WGS) entry which is preliminary data.</text>
</comment>
<reference evidence="2 3" key="1">
    <citation type="journal article" date="2015" name="Int. J. Syst. Evol. Microbiol.">
        <title>Hyunsoonleella pacifica sp. nov., isolated from seawater of South Pacific Gyre.</title>
        <authorList>
            <person name="Gao X."/>
            <person name="Zhang Z."/>
            <person name="Dai X."/>
            <person name="Zhang X.H."/>
        </authorList>
    </citation>
    <scope>NUCLEOTIDE SEQUENCE [LARGE SCALE GENOMIC DNA]</scope>
    <source>
        <strain evidence="2 3">SW033</strain>
    </source>
</reference>
<dbReference type="Pfam" id="PF00665">
    <property type="entry name" value="rve"/>
    <property type="match status" value="1"/>
</dbReference>
<evidence type="ECO:0000313" key="3">
    <source>
        <dbReference type="Proteomes" id="UP000292372"/>
    </source>
</evidence>
<name>A0A4Q9FRX2_9FLAO</name>
<dbReference type="SUPFAM" id="SSF53098">
    <property type="entry name" value="Ribonuclease H-like"/>
    <property type="match status" value="1"/>
</dbReference>
<dbReference type="InterPro" id="IPR048020">
    <property type="entry name" value="Transpos_IS3"/>
</dbReference>
<feature type="domain" description="Integrase catalytic" evidence="1">
    <location>
        <begin position="135"/>
        <end position="297"/>
    </location>
</feature>
<proteinExistence type="predicted"/>
<sequence length="297" mass="34755">MCCRAKKKAKYRALVKSKANAKGFASLTTITGCFGLKRDAYYKYKYRADKRLKLEQQIIQIVKQKRRSLPREGVRKLKISLKNDFDKANLKVGRDTLFNVLRKHNMLITRKKPSYRTTNSFHRFYKHKNIIKDVLVNRPNQVWVSDITYIRTVKGFCYLALITDMYSRKIIGYDLSDSLELSGCTRALKKALYQTKNTDGLIHHSDRGIQYCSNVYTQILKRNHIEISMTEENHCYENAIAERVNGILKDEFYLDQTFDNVQHAKKATKSAINLYNQIRLHVSLDYKTPNMVYKLTA</sequence>
<dbReference type="OrthoDB" id="9815231at2"/>
<dbReference type="Pfam" id="PF13333">
    <property type="entry name" value="rve_2"/>
    <property type="match status" value="1"/>
</dbReference>
<dbReference type="InterPro" id="IPR012337">
    <property type="entry name" value="RNaseH-like_sf"/>
</dbReference>